<organism evidence="5 6">
    <name type="scientific">Protea cynaroides</name>
    <dbReference type="NCBI Taxonomy" id="273540"/>
    <lineage>
        <taxon>Eukaryota</taxon>
        <taxon>Viridiplantae</taxon>
        <taxon>Streptophyta</taxon>
        <taxon>Embryophyta</taxon>
        <taxon>Tracheophyta</taxon>
        <taxon>Spermatophyta</taxon>
        <taxon>Magnoliopsida</taxon>
        <taxon>Proteales</taxon>
        <taxon>Proteaceae</taxon>
        <taxon>Protea</taxon>
    </lineage>
</organism>
<dbReference type="InterPro" id="IPR029688">
    <property type="entry name" value="ICR"/>
</dbReference>
<reference evidence="5" key="1">
    <citation type="journal article" date="2023" name="Plant J.">
        <title>The genome of the king protea, Protea cynaroides.</title>
        <authorList>
            <person name="Chang J."/>
            <person name="Duong T.A."/>
            <person name="Schoeman C."/>
            <person name="Ma X."/>
            <person name="Roodt D."/>
            <person name="Barker N."/>
            <person name="Li Z."/>
            <person name="Van de Peer Y."/>
            <person name="Mizrachi E."/>
        </authorList>
    </citation>
    <scope>NUCLEOTIDE SEQUENCE</scope>
    <source>
        <tissue evidence="5">Young leaves</tissue>
    </source>
</reference>
<evidence type="ECO:0000256" key="4">
    <source>
        <dbReference type="SAM" id="MobiDB-lite"/>
    </source>
</evidence>
<evidence type="ECO:0008006" key="7">
    <source>
        <dbReference type="Google" id="ProtNLM"/>
    </source>
</evidence>
<keyword evidence="2 3" id="KW-0175">Coiled coil</keyword>
<comment type="caution">
    <text evidence="5">The sequence shown here is derived from an EMBL/GenBank/DDBJ whole genome shotgun (WGS) entry which is preliminary data.</text>
</comment>
<proteinExistence type="inferred from homology"/>
<dbReference type="AlphaFoldDB" id="A0A9Q0KGD0"/>
<feature type="region of interest" description="Disordered" evidence="4">
    <location>
        <begin position="1"/>
        <end position="74"/>
    </location>
</feature>
<evidence type="ECO:0000256" key="3">
    <source>
        <dbReference type="SAM" id="Coils"/>
    </source>
</evidence>
<dbReference type="EMBL" id="JAMYWD010000005">
    <property type="protein sequence ID" value="KAJ4970012.1"/>
    <property type="molecule type" value="Genomic_DNA"/>
</dbReference>
<feature type="coiled-coil region" evidence="3">
    <location>
        <begin position="325"/>
        <end position="473"/>
    </location>
</feature>
<comment type="similarity">
    <text evidence="1">Belongs to the ICR family.</text>
</comment>
<feature type="region of interest" description="Disordered" evidence="4">
    <location>
        <begin position="567"/>
        <end position="599"/>
    </location>
</feature>
<dbReference type="OrthoDB" id="1932291at2759"/>
<feature type="compositionally biased region" description="Basic and acidic residues" evidence="4">
    <location>
        <begin position="46"/>
        <end position="74"/>
    </location>
</feature>
<feature type="coiled-coil region" evidence="3">
    <location>
        <begin position="520"/>
        <end position="554"/>
    </location>
</feature>
<accession>A0A9Q0KGD0</accession>
<evidence type="ECO:0000313" key="6">
    <source>
        <dbReference type="Proteomes" id="UP001141806"/>
    </source>
</evidence>
<name>A0A9Q0KGD0_9MAGN</name>
<protein>
    <recommendedName>
        <fullName evidence="7">Interactor of constitutive active ROPs 3</fullName>
    </recommendedName>
</protein>
<dbReference type="PANTHER" id="PTHR34224">
    <property type="entry name" value="INTERACTOR OF CONSTITUTIVE ACTIVE ROPS 2, CHLOROPLASTIC-RELATED"/>
    <property type="match status" value="1"/>
</dbReference>
<gene>
    <name evidence="5" type="ORF">NE237_003111</name>
</gene>
<evidence type="ECO:0000256" key="1">
    <source>
        <dbReference type="ARBA" id="ARBA00009778"/>
    </source>
</evidence>
<evidence type="ECO:0000256" key="2">
    <source>
        <dbReference type="ARBA" id="ARBA00023054"/>
    </source>
</evidence>
<feature type="compositionally biased region" description="Polar residues" evidence="4">
    <location>
        <begin position="1"/>
        <end position="20"/>
    </location>
</feature>
<keyword evidence="6" id="KW-1185">Reference proteome</keyword>
<evidence type="ECO:0000313" key="5">
    <source>
        <dbReference type="EMBL" id="KAJ4970012.1"/>
    </source>
</evidence>
<dbReference type="Proteomes" id="UP001141806">
    <property type="component" value="Unassembled WGS sequence"/>
</dbReference>
<dbReference type="PANTHER" id="PTHR34224:SF4">
    <property type="entry name" value="INTERACTOR OF CONSTITUTIVE ACTIVE ROPS 2, CHLOROPLASTIC"/>
    <property type="match status" value="1"/>
</dbReference>
<sequence length="611" mass="68649">MQTPKARSSSSEVPQRTSPGTPRAARQLKTLGSELNLASTNPASRIPKDGSKKLTERRSPRSPVPEKKRPGRASELEFQLAQLQEELKKTKDQLTTSEIWKRQAQQEAEEAKKQLLALSTKLEESQQQFLELSASEEAQVQELCKISQDRDLAWEAKLEAVQKQHSVDSAALSSAMNEIHRLKIQLELVAESEAAKTKQAEATRSELQILKIDLAETLSVVENMKVQLKNSKESEAQAQALVSETLLQLETSKTTMEMLRSDAFKAKEAYSNLVLELEQSRTHVNSLEGLVSKLQADVVMASNSHVGDSSGDGRSVGETRDLTDLNELRLKLESVNSEMGELKAALEAAETRYEKEQIQCTLQIQSAYEMVEQTKSEACLRQTELEAELKKTKIHIKELKENLTDKETKLQSISEENEGLNLKIKQKSCHREDELEVELQKFEADVSDLKANLMEKETELQSISKENELLKWEIKKREMERSKANDEAIAEADAARAAEQEALMKIGYITEEADKSSRKVARVTEQLEAAQVANSEMEVELRRLKVQSDQWRKAAEAAAAFFSTGSNGKFMDRYVTGKNGSPNSDDMDDDSPKRKNNMLKKIGVLWKKGQK</sequence>